<keyword evidence="3" id="KW-0732">Signal</keyword>
<sequence length="283" mass="31402" precursor="true">MRYCVLLNLTVACCLSFSSFSSTGFADDPPRLFPDPGLEAAVRAEVFAKRYNEEPLTKEDVQNISRVVGRGKEIKNLEGLQHCPAVMLLDFEDNAITDLTPIAKLKRLQSVTLAGNQIEDLKPLKDLTGIQLLDVSRNKVKDLSPLTAMANLRTLYVADNQLTTLQPIAELTKIWSLDAQNNQLTDLQPIAKLNWLTTLNVSGNAIENLQPLSGLQELNLLLISKNKISNLQPLVEMCQQDAEGARRFAPYLRLYLGENPLSEDAKTKQIEALKAVGVDVFDK</sequence>
<dbReference type="SMART" id="SM00365">
    <property type="entry name" value="LRR_SD22"/>
    <property type="match status" value="6"/>
</dbReference>
<evidence type="ECO:0000313" key="4">
    <source>
        <dbReference type="EMBL" id="QEG38778.1"/>
    </source>
</evidence>
<accession>A0A5B9QID5</accession>
<evidence type="ECO:0000256" key="1">
    <source>
        <dbReference type="ARBA" id="ARBA00022614"/>
    </source>
</evidence>
<organism evidence="4 5">
    <name type="scientific">Roseimaritima ulvae</name>
    <dbReference type="NCBI Taxonomy" id="980254"/>
    <lineage>
        <taxon>Bacteria</taxon>
        <taxon>Pseudomonadati</taxon>
        <taxon>Planctomycetota</taxon>
        <taxon>Planctomycetia</taxon>
        <taxon>Pirellulales</taxon>
        <taxon>Pirellulaceae</taxon>
        <taxon>Roseimaritima</taxon>
    </lineage>
</organism>
<feature type="chain" id="PRO_5022871604" evidence="3">
    <location>
        <begin position="27"/>
        <end position="283"/>
    </location>
</feature>
<protein>
    <submittedName>
        <fullName evidence="4">Internalin-A</fullName>
    </submittedName>
</protein>
<evidence type="ECO:0000313" key="5">
    <source>
        <dbReference type="Proteomes" id="UP000325286"/>
    </source>
</evidence>
<dbReference type="Gene3D" id="3.80.10.10">
    <property type="entry name" value="Ribonuclease Inhibitor"/>
    <property type="match status" value="1"/>
</dbReference>
<dbReference type="InterPro" id="IPR050836">
    <property type="entry name" value="SDS22/Internalin_LRR"/>
</dbReference>
<dbReference type="Pfam" id="PF12799">
    <property type="entry name" value="LRR_4"/>
    <property type="match status" value="3"/>
</dbReference>
<dbReference type="InterPro" id="IPR001611">
    <property type="entry name" value="Leu-rich_rpt"/>
</dbReference>
<dbReference type="PANTHER" id="PTHR46652:SF3">
    <property type="entry name" value="LEUCINE-RICH REPEAT-CONTAINING PROTEIN 9"/>
    <property type="match status" value="1"/>
</dbReference>
<dbReference type="AlphaFoldDB" id="A0A5B9QID5"/>
<dbReference type="KEGG" id="rul:UC8_07360"/>
<dbReference type="PROSITE" id="PS51450">
    <property type="entry name" value="LRR"/>
    <property type="match status" value="3"/>
</dbReference>
<feature type="signal peptide" evidence="3">
    <location>
        <begin position="1"/>
        <end position="26"/>
    </location>
</feature>
<name>A0A5B9QID5_9BACT</name>
<dbReference type="PANTHER" id="PTHR46652">
    <property type="entry name" value="LEUCINE-RICH REPEAT AND IQ DOMAIN-CONTAINING PROTEIN 1-RELATED"/>
    <property type="match status" value="1"/>
</dbReference>
<dbReference type="InterPro" id="IPR032675">
    <property type="entry name" value="LRR_dom_sf"/>
</dbReference>
<keyword evidence="2" id="KW-0677">Repeat</keyword>
<dbReference type="EMBL" id="CP042914">
    <property type="protein sequence ID" value="QEG38778.1"/>
    <property type="molecule type" value="Genomic_DNA"/>
</dbReference>
<keyword evidence="5" id="KW-1185">Reference proteome</keyword>
<evidence type="ECO:0000256" key="3">
    <source>
        <dbReference type="SAM" id="SignalP"/>
    </source>
</evidence>
<keyword evidence="1" id="KW-0433">Leucine-rich repeat</keyword>
<proteinExistence type="predicted"/>
<gene>
    <name evidence="4" type="primary">inlA_1</name>
    <name evidence="4" type="ORF">UC8_07360</name>
</gene>
<dbReference type="SUPFAM" id="SSF52058">
    <property type="entry name" value="L domain-like"/>
    <property type="match status" value="1"/>
</dbReference>
<dbReference type="InterPro" id="IPR025875">
    <property type="entry name" value="Leu-rich_rpt_4"/>
</dbReference>
<evidence type="ECO:0000256" key="2">
    <source>
        <dbReference type="ARBA" id="ARBA00022737"/>
    </source>
</evidence>
<reference evidence="4 5" key="1">
    <citation type="submission" date="2019-08" db="EMBL/GenBank/DDBJ databases">
        <title>Deep-cultivation of Planctomycetes and their phenomic and genomic characterization uncovers novel biology.</title>
        <authorList>
            <person name="Wiegand S."/>
            <person name="Jogler M."/>
            <person name="Boedeker C."/>
            <person name="Pinto D."/>
            <person name="Vollmers J."/>
            <person name="Rivas-Marin E."/>
            <person name="Kohn T."/>
            <person name="Peeters S.H."/>
            <person name="Heuer A."/>
            <person name="Rast P."/>
            <person name="Oberbeckmann S."/>
            <person name="Bunk B."/>
            <person name="Jeske O."/>
            <person name="Meyerdierks A."/>
            <person name="Storesund J.E."/>
            <person name="Kallscheuer N."/>
            <person name="Luecker S."/>
            <person name="Lage O.M."/>
            <person name="Pohl T."/>
            <person name="Merkel B.J."/>
            <person name="Hornburger P."/>
            <person name="Mueller R.-W."/>
            <person name="Bruemmer F."/>
            <person name="Labrenz M."/>
            <person name="Spormann A.M."/>
            <person name="Op den Camp H."/>
            <person name="Overmann J."/>
            <person name="Amann R."/>
            <person name="Jetten M.S.M."/>
            <person name="Mascher T."/>
            <person name="Medema M.H."/>
            <person name="Devos D.P."/>
            <person name="Kaster A.-K."/>
            <person name="Ovreas L."/>
            <person name="Rohde M."/>
            <person name="Galperin M.Y."/>
            <person name="Jogler C."/>
        </authorList>
    </citation>
    <scope>NUCLEOTIDE SEQUENCE [LARGE SCALE GENOMIC DNA]</scope>
    <source>
        <strain evidence="4 5">UC8</strain>
    </source>
</reference>
<dbReference type="Proteomes" id="UP000325286">
    <property type="component" value="Chromosome"/>
</dbReference>